<gene>
    <name evidence="1" type="ordered locus">Daro_2086</name>
</gene>
<protein>
    <submittedName>
        <fullName evidence="1">Uncharacterized protein</fullName>
    </submittedName>
</protein>
<dbReference type="EMBL" id="CP000089">
    <property type="protein sequence ID" value="AAZ46829.1"/>
    <property type="molecule type" value="Genomic_DNA"/>
</dbReference>
<evidence type="ECO:0000313" key="1">
    <source>
        <dbReference type="EMBL" id="AAZ46829.1"/>
    </source>
</evidence>
<reference evidence="1" key="1">
    <citation type="submission" date="2005-08" db="EMBL/GenBank/DDBJ databases">
        <title>Complete sequence of Dechloromonas aromatica RCB.</title>
        <authorList>
            <person name="Salinero K.K."/>
            <person name="Copeland A."/>
            <person name="Lucas S."/>
            <person name="Lapidus A."/>
            <person name="Barry K."/>
            <person name="Detter J.C."/>
            <person name="Glavina T."/>
            <person name="Hammon N."/>
            <person name="Israni S."/>
            <person name="Pitluck S."/>
            <person name="Di Bartolo G."/>
            <person name="Trong S."/>
            <person name="Schmutz J."/>
            <person name="Larimer F."/>
            <person name="Land M."/>
            <person name="Ivanova N."/>
            <person name="Richardson P."/>
        </authorList>
    </citation>
    <scope>NUCLEOTIDE SEQUENCE</scope>
    <source>
        <strain evidence="1">RCB</strain>
    </source>
</reference>
<dbReference type="AlphaFoldDB" id="Q47EA2"/>
<dbReference type="eggNOG" id="ENOG5033AM4">
    <property type="taxonomic scope" value="Bacteria"/>
</dbReference>
<proteinExistence type="predicted"/>
<dbReference type="KEGG" id="dar:Daro_2086"/>
<sequence length="84" mass="8854">MRPAGMVGPSVYCRLKEKQMIKPGKTLSAAVMMAALLVALSACQKKEGPVEQAGKKVDQAAEKAGQQIEKAGNKIQDAAQGDKK</sequence>
<organism evidence="1">
    <name type="scientific">Dechloromonas aromatica (strain RCB)</name>
    <dbReference type="NCBI Taxonomy" id="159087"/>
    <lineage>
        <taxon>Bacteria</taxon>
        <taxon>Pseudomonadati</taxon>
        <taxon>Pseudomonadota</taxon>
        <taxon>Betaproteobacteria</taxon>
        <taxon>Rhodocyclales</taxon>
        <taxon>Azonexaceae</taxon>
        <taxon>Dechloromonas</taxon>
    </lineage>
</organism>
<dbReference type="STRING" id="159087.Daro_2086"/>
<dbReference type="HOGENOM" id="CLU_192805_0_0_4"/>
<accession>Q47EA2</accession>
<name>Q47EA2_DECAR</name>